<reference evidence="2 3" key="1">
    <citation type="journal article" date="2013" name="BMC Genomics">
        <title>The miniature genome of a carnivorous plant Genlisea aurea contains a low number of genes and short non-coding sequences.</title>
        <authorList>
            <person name="Leushkin E.V."/>
            <person name="Sutormin R.A."/>
            <person name="Nabieva E.R."/>
            <person name="Penin A.A."/>
            <person name="Kondrashov A.S."/>
            <person name="Logacheva M.D."/>
        </authorList>
    </citation>
    <scope>NUCLEOTIDE SEQUENCE [LARGE SCALE GENOMIC DNA]</scope>
</reference>
<feature type="domain" description="DUF7870" evidence="1">
    <location>
        <begin position="184"/>
        <end position="350"/>
    </location>
</feature>
<dbReference type="Pfam" id="PF25276">
    <property type="entry name" value="DUF7870"/>
    <property type="match status" value="1"/>
</dbReference>
<organism evidence="2 3">
    <name type="scientific">Genlisea aurea</name>
    <dbReference type="NCBI Taxonomy" id="192259"/>
    <lineage>
        <taxon>Eukaryota</taxon>
        <taxon>Viridiplantae</taxon>
        <taxon>Streptophyta</taxon>
        <taxon>Embryophyta</taxon>
        <taxon>Tracheophyta</taxon>
        <taxon>Spermatophyta</taxon>
        <taxon>Magnoliopsida</taxon>
        <taxon>eudicotyledons</taxon>
        <taxon>Gunneridae</taxon>
        <taxon>Pentapetalae</taxon>
        <taxon>asterids</taxon>
        <taxon>lamiids</taxon>
        <taxon>Lamiales</taxon>
        <taxon>Lentibulariaceae</taxon>
        <taxon>Genlisea</taxon>
    </lineage>
</organism>
<gene>
    <name evidence="2" type="ORF">M569_08912</name>
</gene>
<name>S8DS00_9LAMI</name>
<comment type="caution">
    <text evidence="2">The sequence shown here is derived from an EMBL/GenBank/DDBJ whole genome shotgun (WGS) entry which is preliminary data.</text>
</comment>
<evidence type="ECO:0000259" key="1">
    <source>
        <dbReference type="Pfam" id="PF25276"/>
    </source>
</evidence>
<evidence type="ECO:0000313" key="2">
    <source>
        <dbReference type="EMBL" id="EPS65863.1"/>
    </source>
</evidence>
<dbReference type="PANTHER" id="PTHR33597">
    <property type="entry name" value="OS02G0760400 PROTEIN"/>
    <property type="match status" value="1"/>
</dbReference>
<dbReference type="AlphaFoldDB" id="S8DS00"/>
<dbReference type="EMBL" id="AUSU01003988">
    <property type="protein sequence ID" value="EPS65863.1"/>
    <property type="molecule type" value="Genomic_DNA"/>
</dbReference>
<accession>S8DS00</accession>
<sequence length="351" mass="40802">IPDSCGLKTFFVALILLLLFPAIFLCYEVYFDAVPSQISGGFETLPILMRDLLDEGLIKKGFKGYLVGDEQTKENFDFLKESEVYMVMGDADQILQKKNDAVDFVISSGFHALQVFDGMLRDEGLVIFPLSSDPSTGPSFFDSRNYKIVYLRRFDNTYVAMRKTTLPLSPKNIAAEEEMKRTILKGLEDAYLEPPRRKPPKIFTSRKIKFLPDLLKGYYSLAEYPRRVFISDESTALDWFYKNYPMRDQEFEIYNVEGTSGGVSSWLEKKVKTEDYVVMKAEAEVVEEVLRDQRMYLVDELFLECRNEWELEKKDNRLSNSSSSNKRAYWQCLELYGKVRDQGIAVHQWWN</sequence>
<keyword evidence="3" id="KW-1185">Reference proteome</keyword>
<dbReference type="PANTHER" id="PTHR33597:SF11">
    <property type="entry name" value="OS07G0620600 PROTEIN"/>
    <property type="match status" value="1"/>
</dbReference>
<dbReference type="InterPro" id="IPR057192">
    <property type="entry name" value="DUF7870"/>
</dbReference>
<dbReference type="OrthoDB" id="1919622at2759"/>
<proteinExistence type="predicted"/>
<protein>
    <recommendedName>
        <fullName evidence="1">DUF7870 domain-containing protein</fullName>
    </recommendedName>
</protein>
<evidence type="ECO:0000313" key="3">
    <source>
        <dbReference type="Proteomes" id="UP000015453"/>
    </source>
</evidence>
<dbReference type="Proteomes" id="UP000015453">
    <property type="component" value="Unassembled WGS sequence"/>
</dbReference>
<feature type="non-terminal residue" evidence="2">
    <location>
        <position position="1"/>
    </location>
</feature>